<sequence length="80" mass="8324">MTLASKLNPGSTYYVLIDNYALKDDENRTFSGVSSGSMWSFTAKSTGAVANVSPTGGSTGVNPASDLQLGFDRPMMPNAG</sequence>
<proteinExistence type="predicted"/>
<gene>
    <name evidence="2" type="ORF">JI735_06225</name>
</gene>
<dbReference type="AlphaFoldDB" id="A0A974PFB2"/>
<reference evidence="2 3" key="1">
    <citation type="submission" date="2021-01" db="EMBL/GenBank/DDBJ databases">
        <title>Whole genome sequence of Paenibacillus sonchi LMG 24727 for comparative genomics.</title>
        <authorList>
            <person name="Lee G."/>
            <person name="Kim M.-J."/>
            <person name="Lim K."/>
            <person name="Shin J.-H."/>
        </authorList>
    </citation>
    <scope>NUCLEOTIDE SEQUENCE [LARGE SCALE GENOMIC DNA]</scope>
    <source>
        <strain evidence="2 3">LMG 24727</strain>
    </source>
</reference>
<evidence type="ECO:0000256" key="1">
    <source>
        <dbReference type="SAM" id="MobiDB-lite"/>
    </source>
</evidence>
<evidence type="ECO:0008006" key="4">
    <source>
        <dbReference type="Google" id="ProtNLM"/>
    </source>
</evidence>
<evidence type="ECO:0000313" key="2">
    <source>
        <dbReference type="EMBL" id="QQZ62227.1"/>
    </source>
</evidence>
<dbReference type="Proteomes" id="UP000595841">
    <property type="component" value="Chromosome"/>
</dbReference>
<protein>
    <recommendedName>
        <fullName evidence="4">SbsA Ig-like domain-containing protein</fullName>
    </recommendedName>
</protein>
<name>A0A974PFB2_9BACL</name>
<evidence type="ECO:0000313" key="3">
    <source>
        <dbReference type="Proteomes" id="UP000595841"/>
    </source>
</evidence>
<organism evidence="2 3">
    <name type="scientific">Paenibacillus sonchi</name>
    <dbReference type="NCBI Taxonomy" id="373687"/>
    <lineage>
        <taxon>Bacteria</taxon>
        <taxon>Bacillati</taxon>
        <taxon>Bacillota</taxon>
        <taxon>Bacilli</taxon>
        <taxon>Bacillales</taxon>
        <taxon>Paenibacillaceae</taxon>
        <taxon>Paenibacillus</taxon>
        <taxon>Paenibacillus sonchi group</taxon>
    </lineage>
</organism>
<feature type="region of interest" description="Disordered" evidence="1">
    <location>
        <begin position="52"/>
        <end position="80"/>
    </location>
</feature>
<keyword evidence="3" id="KW-1185">Reference proteome</keyword>
<accession>A0A974PFB2</accession>
<dbReference type="EMBL" id="CP068595">
    <property type="protein sequence ID" value="QQZ62227.1"/>
    <property type="molecule type" value="Genomic_DNA"/>
</dbReference>
<dbReference type="KEGG" id="pson:JI735_06225"/>
<feature type="compositionally biased region" description="Polar residues" evidence="1">
    <location>
        <begin position="52"/>
        <end position="62"/>
    </location>
</feature>